<dbReference type="Gene3D" id="6.20.220.10">
    <property type="entry name" value="ClpX chaperone, C4-type zinc finger domain"/>
    <property type="match status" value="1"/>
</dbReference>
<keyword evidence="1" id="KW-0862">Zinc</keyword>
<sequence>MDLDPSLKFCSFCGDEGREDPPLFGGLGAFICGTCVADFARVLTGERESKAPPWERLTDVELLGHLWSIQQSAFQAEDFLVEWVDLARSRKLSWTSIGQALGIPRREAQERFSEGAR</sequence>
<keyword evidence="1" id="KW-0143">Chaperone</keyword>
<dbReference type="Proteomes" id="UP001596135">
    <property type="component" value="Unassembled WGS sequence"/>
</dbReference>
<dbReference type="InterPro" id="IPR010603">
    <property type="entry name" value="Znf_CppX_C4"/>
</dbReference>
<proteinExistence type="inferred from homology"/>
<organism evidence="3 4">
    <name type="scientific">Nocardioides hankookensis</name>
    <dbReference type="NCBI Taxonomy" id="443157"/>
    <lineage>
        <taxon>Bacteria</taxon>
        <taxon>Bacillati</taxon>
        <taxon>Actinomycetota</taxon>
        <taxon>Actinomycetes</taxon>
        <taxon>Propionibacteriales</taxon>
        <taxon>Nocardioidaceae</taxon>
        <taxon>Nocardioides</taxon>
    </lineage>
</organism>
<gene>
    <name evidence="3" type="ORF">ACFPYL_06050</name>
</gene>
<keyword evidence="4" id="KW-1185">Reference proteome</keyword>
<dbReference type="Pfam" id="PF06689">
    <property type="entry name" value="zf-C4_ClpX"/>
    <property type="match status" value="1"/>
</dbReference>
<comment type="similarity">
    <text evidence="1">Belongs to the ClpX chaperone family.</text>
</comment>
<dbReference type="InterPro" id="IPR059188">
    <property type="entry name" value="Znf_CLPX-like"/>
</dbReference>
<evidence type="ECO:0000313" key="3">
    <source>
        <dbReference type="EMBL" id="MFC6042624.1"/>
    </source>
</evidence>
<name>A0ABW1LGM4_9ACTN</name>
<evidence type="ECO:0000259" key="2">
    <source>
        <dbReference type="PROSITE" id="PS51902"/>
    </source>
</evidence>
<keyword evidence="1" id="KW-0479">Metal-binding</keyword>
<evidence type="ECO:0000313" key="4">
    <source>
        <dbReference type="Proteomes" id="UP001596135"/>
    </source>
</evidence>
<evidence type="ECO:0000256" key="1">
    <source>
        <dbReference type="PROSITE-ProRule" id="PRU01250"/>
    </source>
</evidence>
<protein>
    <submittedName>
        <fullName evidence="3">ClpX C4-type zinc finger protein</fullName>
    </submittedName>
</protein>
<feature type="binding site" evidence="1">
    <location>
        <position position="32"/>
    </location>
    <ligand>
        <name>Zn(2+)</name>
        <dbReference type="ChEBI" id="CHEBI:29105"/>
    </ligand>
</feature>
<comment type="caution">
    <text evidence="3">The sequence shown here is derived from an EMBL/GenBank/DDBJ whole genome shotgun (WGS) entry which is preliminary data.</text>
</comment>
<dbReference type="SUPFAM" id="SSF57716">
    <property type="entry name" value="Glucocorticoid receptor-like (DNA-binding domain)"/>
    <property type="match status" value="1"/>
</dbReference>
<dbReference type="PROSITE" id="PS51902">
    <property type="entry name" value="CLPX_ZB"/>
    <property type="match status" value="1"/>
</dbReference>
<feature type="binding site" evidence="1">
    <location>
        <position position="35"/>
    </location>
    <ligand>
        <name>Zn(2+)</name>
        <dbReference type="ChEBI" id="CHEBI:29105"/>
    </ligand>
</feature>
<feature type="binding site" evidence="1">
    <location>
        <position position="13"/>
    </location>
    <ligand>
        <name>Zn(2+)</name>
        <dbReference type="ChEBI" id="CHEBI:29105"/>
    </ligand>
</feature>
<dbReference type="RefSeq" id="WP_379151679.1">
    <property type="nucleotide sequence ID" value="NZ_JBHSRJ010000003.1"/>
</dbReference>
<reference evidence="4" key="1">
    <citation type="journal article" date="2019" name="Int. J. Syst. Evol. Microbiol.">
        <title>The Global Catalogue of Microorganisms (GCM) 10K type strain sequencing project: providing services to taxonomists for standard genome sequencing and annotation.</title>
        <authorList>
            <consortium name="The Broad Institute Genomics Platform"/>
            <consortium name="The Broad Institute Genome Sequencing Center for Infectious Disease"/>
            <person name="Wu L."/>
            <person name="Ma J."/>
        </authorList>
    </citation>
    <scope>NUCLEOTIDE SEQUENCE [LARGE SCALE GENOMIC DNA]</scope>
    <source>
        <strain evidence="4">CCUG 54522</strain>
    </source>
</reference>
<dbReference type="SMART" id="SM00994">
    <property type="entry name" value="zf-C4_ClpX"/>
    <property type="match status" value="1"/>
</dbReference>
<feature type="binding site" evidence="1">
    <location>
        <position position="10"/>
    </location>
    <ligand>
        <name>Zn(2+)</name>
        <dbReference type="ChEBI" id="CHEBI:29105"/>
    </ligand>
</feature>
<feature type="domain" description="ClpX-type ZB" evidence="2">
    <location>
        <begin position="1"/>
        <end position="51"/>
    </location>
</feature>
<accession>A0ABW1LGM4</accession>
<dbReference type="InterPro" id="IPR038366">
    <property type="entry name" value="Znf_CppX_C4_sf"/>
</dbReference>
<dbReference type="EMBL" id="JBHSRJ010000003">
    <property type="protein sequence ID" value="MFC6042624.1"/>
    <property type="molecule type" value="Genomic_DNA"/>
</dbReference>